<dbReference type="FunFam" id="1.10.10.10:FF:000349">
    <property type="entry name" value="Heat shock transcription factor, Y-linked"/>
    <property type="match status" value="1"/>
</dbReference>
<dbReference type="Ensembl" id="ENSPPAT00000032921.1">
    <property type="protein sequence ID" value="ENSPPAP00000010272.1"/>
    <property type="gene ID" value="ENSPPAG00000028360.1"/>
</dbReference>
<keyword evidence="3" id="KW-0805">Transcription regulation</keyword>
<feature type="region of interest" description="Disordered" evidence="8">
    <location>
        <begin position="206"/>
        <end position="294"/>
    </location>
</feature>
<dbReference type="Pfam" id="PF00447">
    <property type="entry name" value="HSF_DNA-bind"/>
    <property type="match status" value="1"/>
</dbReference>
<evidence type="ECO:0000256" key="3">
    <source>
        <dbReference type="ARBA" id="ARBA00023015"/>
    </source>
</evidence>
<evidence type="ECO:0000259" key="9">
    <source>
        <dbReference type="SMART" id="SM00415"/>
    </source>
</evidence>
<name>A0A2R8ZZ67_PANPA</name>
<proteinExistence type="inferred from homology"/>
<dbReference type="Bgee" id="ENSPPAG00000028360">
    <property type="expression patterns" value="Expressed in testis and 3 other cell types or tissues"/>
</dbReference>
<dbReference type="PANTHER" id="PTHR10015:SF282">
    <property type="entry name" value="HEAT SHOCK TRANSCRIPTION FACTOR, X-LINKED"/>
    <property type="match status" value="1"/>
</dbReference>
<protein>
    <recommendedName>
        <fullName evidence="9">HSF-type DNA-binding domain-containing protein</fullName>
    </recommendedName>
</protein>
<dbReference type="InterPro" id="IPR036390">
    <property type="entry name" value="WH_DNA-bd_sf"/>
</dbReference>
<comment type="similarity">
    <text evidence="2 7">Belongs to the HSF family.</text>
</comment>
<evidence type="ECO:0000256" key="8">
    <source>
        <dbReference type="SAM" id="MobiDB-lite"/>
    </source>
</evidence>
<feature type="compositionally biased region" description="Polar residues" evidence="8">
    <location>
        <begin position="234"/>
        <end position="245"/>
    </location>
</feature>
<keyword evidence="11" id="KW-1185">Reference proteome</keyword>
<dbReference type="InterPro" id="IPR000232">
    <property type="entry name" value="HSF_DNA-bd"/>
</dbReference>
<dbReference type="Gene3D" id="1.10.10.10">
    <property type="entry name" value="Winged helix-like DNA-binding domain superfamily/Winged helix DNA-binding domain"/>
    <property type="match status" value="1"/>
</dbReference>
<feature type="region of interest" description="Disordered" evidence="8">
    <location>
        <begin position="388"/>
        <end position="414"/>
    </location>
</feature>
<dbReference type="AlphaFoldDB" id="A0A2R8ZZ67"/>
<dbReference type="SUPFAM" id="SSF46785">
    <property type="entry name" value="Winged helix' DNA-binding domain"/>
    <property type="match status" value="1"/>
</dbReference>
<dbReference type="GO" id="GO:0003700">
    <property type="term" value="F:DNA-binding transcription factor activity"/>
    <property type="evidence" value="ECO:0007669"/>
    <property type="project" value="InterPro"/>
</dbReference>
<dbReference type="GO" id="GO:0005634">
    <property type="term" value="C:nucleus"/>
    <property type="evidence" value="ECO:0007669"/>
    <property type="project" value="UniProtKB-SubCell"/>
</dbReference>
<feature type="compositionally biased region" description="Basic and acidic residues" evidence="8">
    <location>
        <begin position="1"/>
        <end position="25"/>
    </location>
</feature>
<dbReference type="OMA" id="PSHARVN"/>
<dbReference type="Proteomes" id="UP000240080">
    <property type="component" value="Unplaced"/>
</dbReference>
<keyword evidence="5" id="KW-0804">Transcription</keyword>
<reference evidence="10" key="1">
    <citation type="submission" date="2025-08" db="UniProtKB">
        <authorList>
            <consortium name="Ensembl"/>
        </authorList>
    </citation>
    <scope>IDENTIFICATION</scope>
</reference>
<keyword evidence="4" id="KW-0238">DNA-binding</keyword>
<dbReference type="GO" id="GO:0043565">
    <property type="term" value="F:sequence-specific DNA binding"/>
    <property type="evidence" value="ECO:0007669"/>
    <property type="project" value="InterPro"/>
</dbReference>
<feature type="region of interest" description="Disordered" evidence="8">
    <location>
        <begin position="1"/>
        <end position="56"/>
    </location>
</feature>
<dbReference type="InterPro" id="IPR036388">
    <property type="entry name" value="WH-like_DNA-bd_sf"/>
</dbReference>
<sequence>MEDKPSLSMARCEERNSRGQDHGLERGPFPPQLQSETYLHPADPSPAWDDPGSTGSPNLRLLTEEITFQPLAKEASFRRPHPDGDFPPQGEDNLLSLPFPQKLWRLVSSNQFSSIWWDDSGACIEILKRDVAHKVFATTSIKSFFRQLNLYGFRKRRQCTFRTFTRIFSAKRLVSILNKLEFYCHPYFQRDSPHLLVRMKRRVGVKSAPRHQEEDKPEAAGSCLAPADTEQQDHTSPNENDQVTPQHREPAGPNTQIRSGSAPPATPVMVPDSAVASDNSPVTQPAGEWSEGSQAHVTPVATVPGPAALPFLYVPGSPTQMNSYGPVVALPTASRSTLAMDTTGLPAPGMLPFCHLWVPVTLVAAGAAQPAASMVMFPHLPALHHHCPHSHRTSQYMPASDEPQVYPDYADQST</sequence>
<dbReference type="GeneTree" id="ENSGT00940000163633"/>
<evidence type="ECO:0000256" key="2">
    <source>
        <dbReference type="ARBA" id="ARBA00006403"/>
    </source>
</evidence>
<evidence type="ECO:0000313" key="11">
    <source>
        <dbReference type="Proteomes" id="UP000240080"/>
    </source>
</evidence>
<evidence type="ECO:0000256" key="5">
    <source>
        <dbReference type="ARBA" id="ARBA00023163"/>
    </source>
</evidence>
<dbReference type="STRING" id="9597.ENSPPAP00000010272"/>
<evidence type="ECO:0000256" key="6">
    <source>
        <dbReference type="ARBA" id="ARBA00023242"/>
    </source>
</evidence>
<feature type="domain" description="HSF-type DNA-binding" evidence="9">
    <location>
        <begin position="95"/>
        <end position="202"/>
    </location>
</feature>
<comment type="subcellular location">
    <subcellularLocation>
        <location evidence="1">Nucleus</location>
    </subcellularLocation>
</comment>
<evidence type="ECO:0000256" key="4">
    <source>
        <dbReference type="ARBA" id="ARBA00023125"/>
    </source>
</evidence>
<keyword evidence="6" id="KW-0539">Nucleus</keyword>
<evidence type="ECO:0000256" key="1">
    <source>
        <dbReference type="ARBA" id="ARBA00004123"/>
    </source>
</evidence>
<dbReference type="SMART" id="SM00415">
    <property type="entry name" value="HSF"/>
    <property type="match status" value="1"/>
</dbReference>
<accession>A0A2R8ZZ67</accession>
<organism evidence="10 11">
    <name type="scientific">Pan paniscus</name>
    <name type="common">Pygmy chimpanzee</name>
    <name type="synonym">Bonobo</name>
    <dbReference type="NCBI Taxonomy" id="9597"/>
    <lineage>
        <taxon>Eukaryota</taxon>
        <taxon>Metazoa</taxon>
        <taxon>Chordata</taxon>
        <taxon>Craniata</taxon>
        <taxon>Vertebrata</taxon>
        <taxon>Euteleostomi</taxon>
        <taxon>Mammalia</taxon>
        <taxon>Eutheria</taxon>
        <taxon>Euarchontoglires</taxon>
        <taxon>Primates</taxon>
        <taxon>Haplorrhini</taxon>
        <taxon>Catarrhini</taxon>
        <taxon>Hominidae</taxon>
        <taxon>Pan</taxon>
    </lineage>
</organism>
<reference evidence="10" key="2">
    <citation type="submission" date="2025-09" db="UniProtKB">
        <authorList>
            <consortium name="Ensembl"/>
        </authorList>
    </citation>
    <scope>IDENTIFICATION</scope>
</reference>
<evidence type="ECO:0000256" key="7">
    <source>
        <dbReference type="RuleBase" id="RU004020"/>
    </source>
</evidence>
<dbReference type="PANTHER" id="PTHR10015">
    <property type="entry name" value="HEAT SHOCK TRANSCRIPTION FACTOR"/>
    <property type="match status" value="1"/>
</dbReference>
<evidence type="ECO:0000313" key="10">
    <source>
        <dbReference type="Ensembl" id="ENSPPAP00000010272.1"/>
    </source>
</evidence>